<dbReference type="GO" id="GO:0012505">
    <property type="term" value="C:endomembrane system"/>
    <property type="evidence" value="ECO:0007669"/>
    <property type="project" value="UniProtKB-SubCell"/>
</dbReference>
<evidence type="ECO:0000313" key="11">
    <source>
        <dbReference type="EMBL" id="VDN97879.1"/>
    </source>
</evidence>
<reference evidence="13" key="1">
    <citation type="submission" date="2017-02" db="UniProtKB">
        <authorList>
            <consortium name="WormBaseParasite"/>
        </authorList>
    </citation>
    <scope>IDENTIFICATION</scope>
</reference>
<protein>
    <submittedName>
        <fullName evidence="13">P2X purinoceptor</fullName>
    </submittedName>
</protein>
<sequence>MGRPKSKSSVRSRKRNFLTPGDWSRHVLECFTTYEMPKAVLIQSSVVGVIYRLLQIFIVAYFIGWVLIREKGYQASENPIYGVSALVRGTAFSFNDKCKSSLPKRPVVYSDADLVHPPIQNSGFFLITRVFNCVEQHHYTCPEVPDLLDARCRSDAQCPKGHIAGTVIPEDFVHLTNSSWFDVENYGHGPFTGRCLSKTKTCEVFAWCPVLETTDPQYYAWYSFTPDHNEEDLQSTNKSDFPYNYFVDTSFIDEQLELSRLNTMDQNKVPPLFEVLNFTVHIRNSIEFPFYKVKRSNKLDWMNETYYYSCLYNANDKYDRYCPRFVIADILQKSGANVWHILLNGGIIDINIKWNCDLNKALEECVPEYSFRYLGAEPADYENDIVQMEEKYILEYGNYFTLASQQRRIFHKTNGIQFLITVTGKGSKFSLLEFSMKIGSCLALFGTATLLCNLILVHISRDRQRYKQTICRLRKLKRNTHIIRRLCHNRPPPKPVLHKPENLAPVIEFYASRKTGILAPSIRINVREIDGKYIAKIFDEEYQCPSLLKRKFAPVSLPLSGMDSSISELFPVIEM</sequence>
<dbReference type="InterPro" id="IPR059116">
    <property type="entry name" value="P2X_receptor"/>
</dbReference>
<accession>A0A0R3T4N3</accession>
<dbReference type="Pfam" id="PF00864">
    <property type="entry name" value="P2X_receptor"/>
    <property type="match status" value="2"/>
</dbReference>
<evidence type="ECO:0000313" key="12">
    <source>
        <dbReference type="Proteomes" id="UP000278807"/>
    </source>
</evidence>
<dbReference type="Gene3D" id="2.60.490.10">
    <property type="entry name" value="atp-gated p2x4 ion channel domain"/>
    <property type="match status" value="1"/>
</dbReference>
<keyword evidence="8" id="KW-1071">Ligand-gated ion channel</keyword>
<feature type="transmembrane region" description="Helical" evidence="10">
    <location>
        <begin position="46"/>
        <end position="68"/>
    </location>
</feature>
<evidence type="ECO:0000256" key="5">
    <source>
        <dbReference type="ARBA" id="ARBA00022989"/>
    </source>
</evidence>
<evidence type="ECO:0000256" key="8">
    <source>
        <dbReference type="ARBA" id="ARBA00023286"/>
    </source>
</evidence>
<evidence type="ECO:0000256" key="3">
    <source>
        <dbReference type="ARBA" id="ARBA00022448"/>
    </source>
</evidence>
<keyword evidence="12" id="KW-1185">Reference proteome</keyword>
<dbReference type="GO" id="GO:0016020">
    <property type="term" value="C:membrane"/>
    <property type="evidence" value="ECO:0007669"/>
    <property type="project" value="TreeGrafter"/>
</dbReference>
<dbReference type="WBParaSite" id="HNAJ_0000202101-mRNA-1">
    <property type="protein sequence ID" value="HNAJ_0000202101-mRNA-1"/>
    <property type="gene ID" value="HNAJ_0000202101"/>
</dbReference>
<keyword evidence="6" id="KW-0406">Ion transport</keyword>
<evidence type="ECO:0000256" key="7">
    <source>
        <dbReference type="ARBA" id="ARBA00023136"/>
    </source>
</evidence>
<dbReference type="OrthoDB" id="494673at2759"/>
<evidence type="ECO:0000256" key="10">
    <source>
        <dbReference type="SAM" id="Phobius"/>
    </source>
</evidence>
<keyword evidence="9" id="KW-0407">Ion channel</keyword>
<evidence type="ECO:0000313" key="13">
    <source>
        <dbReference type="WBParaSite" id="HNAJ_0000202101-mRNA-1"/>
    </source>
</evidence>
<proteinExistence type="inferred from homology"/>
<gene>
    <name evidence="11" type="ORF">HNAJ_LOCUS2020</name>
</gene>
<reference evidence="11 12" key="2">
    <citation type="submission" date="2018-11" db="EMBL/GenBank/DDBJ databases">
        <authorList>
            <consortium name="Pathogen Informatics"/>
        </authorList>
    </citation>
    <scope>NUCLEOTIDE SEQUENCE [LARGE SCALE GENOMIC DNA]</scope>
</reference>
<dbReference type="PANTHER" id="PTHR10125:SF31">
    <property type="entry name" value="P2X RECEPTOR E"/>
    <property type="match status" value="1"/>
</dbReference>
<feature type="transmembrane region" description="Helical" evidence="10">
    <location>
        <begin position="434"/>
        <end position="457"/>
    </location>
</feature>
<organism evidence="13">
    <name type="scientific">Rodentolepis nana</name>
    <name type="common">Dwarf tapeworm</name>
    <name type="synonym">Hymenolepis nana</name>
    <dbReference type="NCBI Taxonomy" id="102285"/>
    <lineage>
        <taxon>Eukaryota</taxon>
        <taxon>Metazoa</taxon>
        <taxon>Spiralia</taxon>
        <taxon>Lophotrochozoa</taxon>
        <taxon>Platyhelminthes</taxon>
        <taxon>Cestoda</taxon>
        <taxon>Eucestoda</taxon>
        <taxon>Cyclophyllidea</taxon>
        <taxon>Hymenolepididae</taxon>
        <taxon>Rodentolepis</taxon>
    </lineage>
</organism>
<comment type="subcellular location">
    <subcellularLocation>
        <location evidence="1">Endomembrane system</location>
    </subcellularLocation>
</comment>
<dbReference type="EMBL" id="UZAE01000903">
    <property type="protein sequence ID" value="VDN97879.1"/>
    <property type="molecule type" value="Genomic_DNA"/>
</dbReference>
<keyword evidence="4 10" id="KW-0812">Transmembrane</keyword>
<comment type="similarity">
    <text evidence="2">Belongs to the P2X receptor family.</text>
</comment>
<evidence type="ECO:0000256" key="4">
    <source>
        <dbReference type="ARBA" id="ARBA00022692"/>
    </source>
</evidence>
<evidence type="ECO:0000256" key="2">
    <source>
        <dbReference type="ARBA" id="ARBA00009848"/>
    </source>
</evidence>
<name>A0A0R3T4N3_RODNA</name>
<dbReference type="GO" id="GO:0070588">
    <property type="term" value="P:calcium ion transmembrane transport"/>
    <property type="evidence" value="ECO:0007669"/>
    <property type="project" value="TreeGrafter"/>
</dbReference>
<dbReference type="Proteomes" id="UP000278807">
    <property type="component" value="Unassembled WGS sequence"/>
</dbReference>
<dbReference type="GO" id="GO:0098794">
    <property type="term" value="C:postsynapse"/>
    <property type="evidence" value="ECO:0007669"/>
    <property type="project" value="GOC"/>
</dbReference>
<keyword evidence="7 10" id="KW-0472">Membrane</keyword>
<evidence type="ECO:0000256" key="1">
    <source>
        <dbReference type="ARBA" id="ARBA00004308"/>
    </source>
</evidence>
<dbReference type="AlphaFoldDB" id="A0A0R3T4N3"/>
<keyword evidence="3" id="KW-0813">Transport</keyword>
<dbReference type="GO" id="GO:0004931">
    <property type="term" value="F:extracellularly ATP-gated monoatomic cation channel activity"/>
    <property type="evidence" value="ECO:0007669"/>
    <property type="project" value="TreeGrafter"/>
</dbReference>
<dbReference type="InterPro" id="IPR027309">
    <property type="entry name" value="P2X_extracellular_dom_sf"/>
</dbReference>
<keyword evidence="5 10" id="KW-1133">Transmembrane helix</keyword>
<dbReference type="PANTHER" id="PTHR10125">
    <property type="entry name" value="P2X PURINOCEPTOR"/>
    <property type="match status" value="1"/>
</dbReference>
<dbReference type="STRING" id="102285.A0A0R3T4N3"/>
<evidence type="ECO:0000256" key="6">
    <source>
        <dbReference type="ARBA" id="ARBA00023065"/>
    </source>
</evidence>
<evidence type="ECO:0000256" key="9">
    <source>
        <dbReference type="ARBA" id="ARBA00023303"/>
    </source>
</evidence>